<sequence>MSKHLTYRSGNPVLTSNAFNTTSVSSETMTINGTVNKTFLSLTLLMVTGYYTFMSGQIMSGFAIFSLIAAFIVAIITIYKKEWSPITVPIYAILEGIGLGWISYSFNSLYDGIVLSAICITVSILLAMLMIYRSGLIKPTENFKLGIAAATGGIMMLYMINFVMSFFGSQMGIMSIQNASLMSIGFSLFVIVIAALNLVVDFDFIEEGAEKGAPKYMEWFGAFGLMVTLVWLYLEILRLLAKLRSR</sequence>
<feature type="transmembrane region" description="Helical" evidence="1">
    <location>
        <begin position="219"/>
        <end position="241"/>
    </location>
</feature>
<feature type="transmembrane region" description="Helical" evidence="1">
    <location>
        <begin position="179"/>
        <end position="199"/>
    </location>
</feature>
<accession>A0A381YS73</accession>
<dbReference type="InterPro" id="IPR010539">
    <property type="entry name" value="BaxI_1-like"/>
</dbReference>
<dbReference type="PANTHER" id="PTHR41282">
    <property type="entry name" value="CONSERVED TRANSMEMBRANE PROTEIN-RELATED"/>
    <property type="match status" value="1"/>
</dbReference>
<dbReference type="PIRSF" id="PIRSF009160">
    <property type="entry name" value="UCP009160"/>
    <property type="match status" value="1"/>
</dbReference>
<proteinExistence type="predicted"/>
<feature type="transmembrane region" description="Helical" evidence="1">
    <location>
        <begin position="113"/>
        <end position="133"/>
    </location>
</feature>
<keyword evidence="1" id="KW-0812">Transmembrane</keyword>
<feature type="transmembrane region" description="Helical" evidence="1">
    <location>
        <begin position="60"/>
        <end position="80"/>
    </location>
</feature>
<evidence type="ECO:0000313" key="2">
    <source>
        <dbReference type="EMBL" id="SVA79482.1"/>
    </source>
</evidence>
<feature type="transmembrane region" description="Helical" evidence="1">
    <location>
        <begin position="145"/>
        <end position="167"/>
    </location>
</feature>
<dbReference type="EMBL" id="UINC01018851">
    <property type="protein sequence ID" value="SVA79482.1"/>
    <property type="molecule type" value="Genomic_DNA"/>
</dbReference>
<protein>
    <recommendedName>
        <fullName evidence="3">Bax inhibitor-1/YccA family protein</fullName>
    </recommendedName>
</protein>
<keyword evidence="1" id="KW-1133">Transmembrane helix</keyword>
<dbReference type="AlphaFoldDB" id="A0A381YS73"/>
<keyword evidence="1" id="KW-0472">Membrane</keyword>
<reference evidence="2" key="1">
    <citation type="submission" date="2018-05" db="EMBL/GenBank/DDBJ databases">
        <authorList>
            <person name="Lanie J.A."/>
            <person name="Ng W.-L."/>
            <person name="Kazmierczak K.M."/>
            <person name="Andrzejewski T.M."/>
            <person name="Davidsen T.M."/>
            <person name="Wayne K.J."/>
            <person name="Tettelin H."/>
            <person name="Glass J.I."/>
            <person name="Rusch D."/>
            <person name="Podicherti R."/>
            <person name="Tsui H.-C.T."/>
            <person name="Winkler M.E."/>
        </authorList>
    </citation>
    <scope>NUCLEOTIDE SEQUENCE</scope>
</reference>
<evidence type="ECO:0000256" key="1">
    <source>
        <dbReference type="SAM" id="Phobius"/>
    </source>
</evidence>
<organism evidence="2">
    <name type="scientific">marine metagenome</name>
    <dbReference type="NCBI Taxonomy" id="408172"/>
    <lineage>
        <taxon>unclassified sequences</taxon>
        <taxon>metagenomes</taxon>
        <taxon>ecological metagenomes</taxon>
    </lineage>
</organism>
<feature type="transmembrane region" description="Helical" evidence="1">
    <location>
        <begin position="86"/>
        <end position="106"/>
    </location>
</feature>
<name>A0A381YS73_9ZZZZ</name>
<dbReference type="Pfam" id="PF12811">
    <property type="entry name" value="BaxI_1"/>
    <property type="match status" value="1"/>
</dbReference>
<evidence type="ECO:0008006" key="3">
    <source>
        <dbReference type="Google" id="ProtNLM"/>
    </source>
</evidence>
<dbReference type="PANTHER" id="PTHR41282:SF1">
    <property type="entry name" value="CONSERVED TRANSMEMBRANE PROTEIN-RELATED"/>
    <property type="match status" value="1"/>
</dbReference>
<gene>
    <name evidence="2" type="ORF">METZ01_LOCUS132336</name>
</gene>